<evidence type="ECO:0000313" key="4">
    <source>
        <dbReference type="Proteomes" id="UP000799428"/>
    </source>
</evidence>
<dbReference type="OrthoDB" id="10052172at2759"/>
<dbReference type="AlphaFoldDB" id="A0A6G1KBC4"/>
<name>A0A6G1KBC4_9PLEO</name>
<feature type="region of interest" description="Disordered" evidence="1">
    <location>
        <begin position="77"/>
        <end position="135"/>
    </location>
</feature>
<feature type="compositionally biased region" description="Basic and acidic residues" evidence="1">
    <location>
        <begin position="84"/>
        <end position="110"/>
    </location>
</feature>
<evidence type="ECO:0000256" key="1">
    <source>
        <dbReference type="SAM" id="MobiDB-lite"/>
    </source>
</evidence>
<reference evidence="3" key="1">
    <citation type="journal article" date="2020" name="Stud. Mycol.">
        <title>101 Dothideomycetes genomes: a test case for predicting lifestyles and emergence of pathogens.</title>
        <authorList>
            <person name="Haridas S."/>
            <person name="Albert R."/>
            <person name="Binder M."/>
            <person name="Bloem J."/>
            <person name="Labutti K."/>
            <person name="Salamov A."/>
            <person name="Andreopoulos B."/>
            <person name="Baker S."/>
            <person name="Barry K."/>
            <person name="Bills G."/>
            <person name="Bluhm B."/>
            <person name="Cannon C."/>
            <person name="Castanera R."/>
            <person name="Culley D."/>
            <person name="Daum C."/>
            <person name="Ezra D."/>
            <person name="Gonzalez J."/>
            <person name="Henrissat B."/>
            <person name="Kuo A."/>
            <person name="Liang C."/>
            <person name="Lipzen A."/>
            <person name="Lutzoni F."/>
            <person name="Magnuson J."/>
            <person name="Mondo S."/>
            <person name="Nolan M."/>
            <person name="Ohm R."/>
            <person name="Pangilinan J."/>
            <person name="Park H.-J."/>
            <person name="Ramirez L."/>
            <person name="Alfaro M."/>
            <person name="Sun H."/>
            <person name="Tritt A."/>
            <person name="Yoshinaga Y."/>
            <person name="Zwiers L.-H."/>
            <person name="Turgeon B."/>
            <person name="Goodwin S."/>
            <person name="Spatafora J."/>
            <person name="Crous P."/>
            <person name="Grigoriev I."/>
        </authorList>
    </citation>
    <scope>NUCLEOTIDE SEQUENCE</scope>
    <source>
        <strain evidence="3">CBS 279.74</strain>
    </source>
</reference>
<gene>
    <name evidence="3" type="ORF">K504DRAFT_533177</name>
</gene>
<dbReference type="Proteomes" id="UP000799428">
    <property type="component" value="Unassembled WGS sequence"/>
</dbReference>
<sequence>MPKFKVGQHVSYKPVGGPQSKTPCSTGTIITVLTAPGMLAGKHLRASANEPRYVIENLNTRKCVALFERCVLRGVEGTGEEDEKGARSKALERGDITKDENLKGNTKDLVDGAVMGTAVSPRRKRGLVKEDRGDA</sequence>
<dbReference type="Pfam" id="PF11160">
    <property type="entry name" value="Hva1_TUDOR"/>
    <property type="match status" value="1"/>
</dbReference>
<evidence type="ECO:0000259" key="2">
    <source>
        <dbReference type="Pfam" id="PF11160"/>
    </source>
</evidence>
<feature type="domain" description="Hypervirulence associated protein TUDOR" evidence="2">
    <location>
        <begin position="7"/>
        <end position="65"/>
    </location>
</feature>
<organism evidence="3 4">
    <name type="scientific">Pleomassaria siparia CBS 279.74</name>
    <dbReference type="NCBI Taxonomy" id="1314801"/>
    <lineage>
        <taxon>Eukaryota</taxon>
        <taxon>Fungi</taxon>
        <taxon>Dikarya</taxon>
        <taxon>Ascomycota</taxon>
        <taxon>Pezizomycotina</taxon>
        <taxon>Dothideomycetes</taxon>
        <taxon>Pleosporomycetidae</taxon>
        <taxon>Pleosporales</taxon>
        <taxon>Pleomassariaceae</taxon>
        <taxon>Pleomassaria</taxon>
    </lineage>
</organism>
<evidence type="ECO:0000313" key="3">
    <source>
        <dbReference type="EMBL" id="KAF2710199.1"/>
    </source>
</evidence>
<accession>A0A6G1KBC4</accession>
<keyword evidence="4" id="KW-1185">Reference proteome</keyword>
<dbReference type="InterPro" id="IPR021331">
    <property type="entry name" value="Hva1_TUDOR"/>
</dbReference>
<proteinExistence type="predicted"/>
<protein>
    <recommendedName>
        <fullName evidence="2">Hypervirulence associated protein TUDOR domain-containing protein</fullName>
    </recommendedName>
</protein>
<dbReference type="EMBL" id="MU005769">
    <property type="protein sequence ID" value="KAF2710199.1"/>
    <property type="molecule type" value="Genomic_DNA"/>
</dbReference>